<evidence type="ECO:0000313" key="2">
    <source>
        <dbReference type="EMBL" id="CAF2110446.1"/>
    </source>
</evidence>
<dbReference type="EMBL" id="HG994372">
    <property type="protein sequence ID" value="CAF2110446.1"/>
    <property type="molecule type" value="Genomic_DNA"/>
</dbReference>
<accession>A0A816U7J4</accession>
<organism evidence="2">
    <name type="scientific">Brassica napus</name>
    <name type="common">Rape</name>
    <dbReference type="NCBI Taxonomy" id="3708"/>
    <lineage>
        <taxon>Eukaryota</taxon>
        <taxon>Viridiplantae</taxon>
        <taxon>Streptophyta</taxon>
        <taxon>Embryophyta</taxon>
        <taxon>Tracheophyta</taxon>
        <taxon>Spermatophyta</taxon>
        <taxon>Magnoliopsida</taxon>
        <taxon>eudicotyledons</taxon>
        <taxon>Gunneridae</taxon>
        <taxon>Pentapetalae</taxon>
        <taxon>rosids</taxon>
        <taxon>malvids</taxon>
        <taxon>Brassicales</taxon>
        <taxon>Brassicaceae</taxon>
        <taxon>Brassiceae</taxon>
        <taxon>Brassica</taxon>
    </lineage>
</organism>
<feature type="compositionally biased region" description="Basic residues" evidence="1">
    <location>
        <begin position="231"/>
        <end position="246"/>
    </location>
</feature>
<proteinExistence type="predicted"/>
<dbReference type="Proteomes" id="UP001295469">
    <property type="component" value="Chromosome C08"/>
</dbReference>
<reference evidence="2" key="1">
    <citation type="submission" date="2021-01" db="EMBL/GenBank/DDBJ databases">
        <authorList>
            <consortium name="Genoscope - CEA"/>
            <person name="William W."/>
        </authorList>
    </citation>
    <scope>NUCLEOTIDE SEQUENCE</scope>
</reference>
<feature type="region of interest" description="Disordered" evidence="1">
    <location>
        <begin position="226"/>
        <end position="246"/>
    </location>
</feature>
<evidence type="ECO:0000256" key="1">
    <source>
        <dbReference type="SAM" id="MobiDB-lite"/>
    </source>
</evidence>
<sequence length="246" mass="27117">MKFKFDQLYSIKGIKWIASGIGEPMLTSRPWLDPTQMGEAKILVEVKFDKPFPQKVALKEISGRITMVDVIYLWLPSKCRIEKNIAMAADNSAPIDLDVSKNAPIIAQEASIVSGQAYISESVLKTNVQGVFSATNTPTSPLKDRRLFNLQIMYAEHTVPSSCRSGKTTKSRKEASGFATGSEANVKSLREDPEDDISTNLTTPFTDSLLRDRPVKLSTKATEMAATLHATRGRGKRGRGRRGRLG</sequence>
<feature type="region of interest" description="Disordered" evidence="1">
    <location>
        <begin position="161"/>
        <end position="205"/>
    </location>
</feature>
<dbReference type="Gramene" id="CDY05875">
    <property type="protein sequence ID" value="CDY05875"/>
    <property type="gene ID" value="GSBRNA2T00121673001"/>
</dbReference>
<name>A0A816U7J4_BRANA</name>
<gene>
    <name evidence="2" type="ORF">DARMORV10_C08P23810.1</name>
</gene>
<protein>
    <submittedName>
        <fullName evidence="2">(rape) hypothetical protein</fullName>
    </submittedName>
</protein>
<dbReference type="AlphaFoldDB" id="A0A816U7J4"/>